<gene>
    <name evidence="1" type="ORF">FC89_GL001683</name>
</gene>
<dbReference type="EMBL" id="AZGB01000022">
    <property type="protein sequence ID" value="KRM05213.1"/>
    <property type="molecule type" value="Genomic_DNA"/>
</dbReference>
<dbReference type="GeneID" id="98319544"/>
<comment type="caution">
    <text evidence="1">The sequence shown here is derived from an EMBL/GenBank/DDBJ whole genome shotgun (WGS) entry which is preliminary data.</text>
</comment>
<evidence type="ECO:0000313" key="2">
    <source>
        <dbReference type="Proteomes" id="UP000051451"/>
    </source>
</evidence>
<evidence type="ECO:0008006" key="3">
    <source>
        <dbReference type="Google" id="ProtNLM"/>
    </source>
</evidence>
<dbReference type="PATRIC" id="fig|1423750.3.peg.1728"/>
<dbReference type="Pfam" id="PF11148">
    <property type="entry name" value="DUF2922"/>
    <property type="match status" value="1"/>
</dbReference>
<dbReference type="InterPro" id="IPR021321">
    <property type="entry name" value="DUF2922"/>
</dbReference>
<dbReference type="STRING" id="1423750.FC89_GL001683"/>
<keyword evidence="2" id="KW-1185">Reference proteome</keyword>
<accession>A0A0R1VIZ1</accession>
<organism evidence="1 2">
    <name type="scientific">Liquorilactobacillus ghanensis DSM 18630</name>
    <dbReference type="NCBI Taxonomy" id="1423750"/>
    <lineage>
        <taxon>Bacteria</taxon>
        <taxon>Bacillati</taxon>
        <taxon>Bacillota</taxon>
        <taxon>Bacilli</taxon>
        <taxon>Lactobacillales</taxon>
        <taxon>Lactobacillaceae</taxon>
        <taxon>Liquorilactobacillus</taxon>
    </lineage>
</organism>
<reference evidence="1 2" key="1">
    <citation type="journal article" date="2015" name="Genome Announc.">
        <title>Expanding the biotechnology potential of lactobacilli through comparative genomics of 213 strains and associated genera.</title>
        <authorList>
            <person name="Sun Z."/>
            <person name="Harris H.M."/>
            <person name="McCann A."/>
            <person name="Guo C."/>
            <person name="Argimon S."/>
            <person name="Zhang W."/>
            <person name="Yang X."/>
            <person name="Jeffery I.B."/>
            <person name="Cooney J.C."/>
            <person name="Kagawa T.F."/>
            <person name="Liu W."/>
            <person name="Song Y."/>
            <person name="Salvetti E."/>
            <person name="Wrobel A."/>
            <person name="Rasinkangas P."/>
            <person name="Parkhill J."/>
            <person name="Rea M.C."/>
            <person name="O'Sullivan O."/>
            <person name="Ritari J."/>
            <person name="Douillard F.P."/>
            <person name="Paul Ross R."/>
            <person name="Yang R."/>
            <person name="Briner A.E."/>
            <person name="Felis G.E."/>
            <person name="de Vos W.M."/>
            <person name="Barrangou R."/>
            <person name="Klaenhammer T.R."/>
            <person name="Caufield P.W."/>
            <person name="Cui Y."/>
            <person name="Zhang H."/>
            <person name="O'Toole P.W."/>
        </authorList>
    </citation>
    <scope>NUCLEOTIDE SEQUENCE [LARGE SCALE GENOMIC DNA]</scope>
    <source>
        <strain evidence="1 2">DSM 18630</strain>
    </source>
</reference>
<name>A0A0R1VIZ1_9LACO</name>
<dbReference type="RefSeq" id="WP_057872272.1">
    <property type="nucleotide sequence ID" value="NZ_AZGB01000022.1"/>
</dbReference>
<protein>
    <recommendedName>
        <fullName evidence="3">DUF2922 domain-containing protein</fullName>
    </recommendedName>
</protein>
<dbReference type="AlphaFoldDB" id="A0A0R1VIZ1"/>
<dbReference type="OrthoDB" id="2323347at2"/>
<evidence type="ECO:0000313" key="1">
    <source>
        <dbReference type="EMBL" id="KRM05213.1"/>
    </source>
</evidence>
<proteinExistence type="predicted"/>
<sequence length="75" mass="8459">MKQLDLAFTDESGKSKTHFRLDDANEALTATTVAELMQKLIALEIFINKKGQKMFVAPVTARYIETHETPIFTAE</sequence>
<dbReference type="Proteomes" id="UP000051451">
    <property type="component" value="Unassembled WGS sequence"/>
</dbReference>